<keyword evidence="2" id="KW-1185">Reference proteome</keyword>
<gene>
    <name evidence="1" type="ORF">BJX66DRAFT_345873</name>
</gene>
<accession>A0ABR4FGL6</accession>
<comment type="caution">
    <text evidence="1">The sequence shown here is derived from an EMBL/GenBank/DDBJ whole genome shotgun (WGS) entry which is preliminary data.</text>
</comment>
<organism evidence="1 2">
    <name type="scientific">Aspergillus keveii</name>
    <dbReference type="NCBI Taxonomy" id="714993"/>
    <lineage>
        <taxon>Eukaryota</taxon>
        <taxon>Fungi</taxon>
        <taxon>Dikarya</taxon>
        <taxon>Ascomycota</taxon>
        <taxon>Pezizomycotina</taxon>
        <taxon>Eurotiomycetes</taxon>
        <taxon>Eurotiomycetidae</taxon>
        <taxon>Eurotiales</taxon>
        <taxon>Aspergillaceae</taxon>
        <taxon>Aspergillus</taxon>
        <taxon>Aspergillus subgen. Nidulantes</taxon>
    </lineage>
</organism>
<proteinExistence type="predicted"/>
<dbReference type="EMBL" id="JBFTWV010000458">
    <property type="protein sequence ID" value="KAL2782393.1"/>
    <property type="molecule type" value="Genomic_DNA"/>
</dbReference>
<reference evidence="1 2" key="1">
    <citation type="submission" date="2024-07" db="EMBL/GenBank/DDBJ databases">
        <title>Section-level genome sequencing and comparative genomics of Aspergillus sections Usti and Cavernicolus.</title>
        <authorList>
            <consortium name="Lawrence Berkeley National Laboratory"/>
            <person name="Nybo J.L."/>
            <person name="Vesth T.C."/>
            <person name="Theobald S."/>
            <person name="Frisvad J.C."/>
            <person name="Larsen T.O."/>
            <person name="Kjaerboelling I."/>
            <person name="Rothschild-Mancinelli K."/>
            <person name="Lyhne E.K."/>
            <person name="Kogle M.E."/>
            <person name="Barry K."/>
            <person name="Clum A."/>
            <person name="Na H."/>
            <person name="Ledsgaard L."/>
            <person name="Lin J."/>
            <person name="Lipzen A."/>
            <person name="Kuo A."/>
            <person name="Riley R."/>
            <person name="Mondo S."/>
            <person name="Labutti K."/>
            <person name="Haridas S."/>
            <person name="Pangalinan J."/>
            <person name="Salamov A.A."/>
            <person name="Simmons B.A."/>
            <person name="Magnuson J.K."/>
            <person name="Chen J."/>
            <person name="Drula E."/>
            <person name="Henrissat B."/>
            <person name="Wiebenga A."/>
            <person name="Lubbers R.J."/>
            <person name="Gomes A.C."/>
            <person name="Makela M.R."/>
            <person name="Stajich J."/>
            <person name="Grigoriev I.V."/>
            <person name="Mortensen U.H."/>
            <person name="De Vries R.P."/>
            <person name="Baker S.E."/>
            <person name="Andersen M.R."/>
        </authorList>
    </citation>
    <scope>NUCLEOTIDE SEQUENCE [LARGE SCALE GENOMIC DNA]</scope>
    <source>
        <strain evidence="1 2">CBS 209.92</strain>
    </source>
</reference>
<dbReference type="Proteomes" id="UP001610563">
    <property type="component" value="Unassembled WGS sequence"/>
</dbReference>
<protein>
    <submittedName>
        <fullName evidence="1">Uncharacterized protein</fullName>
    </submittedName>
</protein>
<sequence length="156" mass="18293">MEAHFKIWPSYFTKEDAKVRRGLSMISNERIRDWYDVEPIIQRLVTWEKFKDALMRMVSDPRILREDVVVRYANARQLKTQDVKECGLQGAGSPRQVEAINGHKVISYGNHQLKIQAKDKKREVRTQLQAFEAVDLDGYDAILGWTWLYEVNPKVN</sequence>
<evidence type="ECO:0000313" key="1">
    <source>
        <dbReference type="EMBL" id="KAL2782393.1"/>
    </source>
</evidence>
<evidence type="ECO:0000313" key="2">
    <source>
        <dbReference type="Proteomes" id="UP001610563"/>
    </source>
</evidence>
<name>A0ABR4FGL6_9EURO</name>